<dbReference type="AlphaFoldDB" id="A0A399RIK7"/>
<dbReference type="SMART" id="SM00421">
    <property type="entry name" value="HTH_LUXR"/>
    <property type="match status" value="1"/>
</dbReference>
<organism evidence="2 3">
    <name type="scientific">Henriciella algicola</name>
    <dbReference type="NCBI Taxonomy" id="1608422"/>
    <lineage>
        <taxon>Bacteria</taxon>
        <taxon>Pseudomonadati</taxon>
        <taxon>Pseudomonadota</taxon>
        <taxon>Alphaproteobacteria</taxon>
        <taxon>Hyphomonadales</taxon>
        <taxon>Hyphomonadaceae</taxon>
        <taxon>Henriciella</taxon>
    </lineage>
</organism>
<dbReference type="Gene3D" id="1.10.10.10">
    <property type="entry name" value="Winged helix-like DNA-binding domain superfamily/Winged helix DNA-binding domain"/>
    <property type="match status" value="1"/>
</dbReference>
<dbReference type="GO" id="GO:0016020">
    <property type="term" value="C:membrane"/>
    <property type="evidence" value="ECO:0007669"/>
    <property type="project" value="TreeGrafter"/>
</dbReference>
<evidence type="ECO:0000313" key="2">
    <source>
        <dbReference type="EMBL" id="RIJ31520.1"/>
    </source>
</evidence>
<dbReference type="Pfam" id="PF12697">
    <property type="entry name" value="Abhydrolase_6"/>
    <property type="match status" value="1"/>
</dbReference>
<dbReference type="GO" id="GO:0003677">
    <property type="term" value="F:DNA binding"/>
    <property type="evidence" value="ECO:0007669"/>
    <property type="project" value="InterPro"/>
</dbReference>
<dbReference type="InterPro" id="IPR036388">
    <property type="entry name" value="WH-like_DNA-bd_sf"/>
</dbReference>
<dbReference type="GO" id="GO:0006355">
    <property type="term" value="P:regulation of DNA-templated transcription"/>
    <property type="evidence" value="ECO:0007669"/>
    <property type="project" value="InterPro"/>
</dbReference>
<comment type="caution">
    <text evidence="2">The sequence shown here is derived from an EMBL/GenBank/DDBJ whole genome shotgun (WGS) entry which is preliminary data.</text>
</comment>
<dbReference type="RefSeq" id="WP_119453015.1">
    <property type="nucleotide sequence ID" value="NZ_QWGA01000003.1"/>
</dbReference>
<dbReference type="InterPro" id="IPR016032">
    <property type="entry name" value="Sig_transdc_resp-reg_C-effctor"/>
</dbReference>
<dbReference type="SUPFAM" id="SSF46894">
    <property type="entry name" value="C-terminal effector domain of the bipartite response regulators"/>
    <property type="match status" value="1"/>
</dbReference>
<dbReference type="Proteomes" id="UP000265845">
    <property type="component" value="Unassembled WGS sequence"/>
</dbReference>
<dbReference type="EMBL" id="QWGA01000003">
    <property type="protein sequence ID" value="RIJ31520.1"/>
    <property type="molecule type" value="Genomic_DNA"/>
</dbReference>
<gene>
    <name evidence="2" type="ORF">D1222_04540</name>
</gene>
<proteinExistence type="predicted"/>
<keyword evidence="2" id="KW-0378">Hydrolase</keyword>
<evidence type="ECO:0000313" key="3">
    <source>
        <dbReference type="Proteomes" id="UP000265845"/>
    </source>
</evidence>
<feature type="domain" description="HTH luxR-type" evidence="1">
    <location>
        <begin position="191"/>
        <end position="248"/>
    </location>
</feature>
<accession>A0A399RIK7</accession>
<dbReference type="PANTHER" id="PTHR43798">
    <property type="entry name" value="MONOACYLGLYCEROL LIPASE"/>
    <property type="match status" value="1"/>
</dbReference>
<dbReference type="InterPro" id="IPR050266">
    <property type="entry name" value="AB_hydrolase_sf"/>
</dbReference>
<keyword evidence="3" id="KW-1185">Reference proteome</keyword>
<dbReference type="PANTHER" id="PTHR43798:SF33">
    <property type="entry name" value="HYDROLASE, PUTATIVE (AFU_ORTHOLOGUE AFUA_2G14860)-RELATED"/>
    <property type="match status" value="1"/>
</dbReference>
<reference evidence="2 3" key="1">
    <citation type="submission" date="2018-08" db="EMBL/GenBank/DDBJ databases">
        <title>Henriciella mobilis sp. nov., isolated from seawater.</title>
        <authorList>
            <person name="Cheng H."/>
            <person name="Wu Y.-H."/>
            <person name="Xu X.-W."/>
            <person name="Guo L.-L."/>
        </authorList>
    </citation>
    <scope>NUCLEOTIDE SEQUENCE [LARGE SCALE GENOMIC DNA]</scope>
    <source>
        <strain evidence="2 3">CCUG67844</strain>
    </source>
</reference>
<dbReference type="InterPro" id="IPR000073">
    <property type="entry name" value="AB_hydrolase_1"/>
</dbReference>
<evidence type="ECO:0000259" key="1">
    <source>
        <dbReference type="SMART" id="SM00421"/>
    </source>
</evidence>
<dbReference type="InterPro" id="IPR000792">
    <property type="entry name" value="Tscrpt_reg_LuxR_C"/>
</dbReference>
<dbReference type="GO" id="GO:0016787">
    <property type="term" value="F:hydrolase activity"/>
    <property type="evidence" value="ECO:0007669"/>
    <property type="project" value="UniProtKB-KW"/>
</dbReference>
<dbReference type="Gene3D" id="3.40.50.1820">
    <property type="entry name" value="alpha/beta hydrolase"/>
    <property type="match status" value="1"/>
</dbReference>
<dbReference type="OrthoDB" id="8107794at2"/>
<dbReference type="SUPFAM" id="SSF53474">
    <property type="entry name" value="alpha/beta-Hydrolases"/>
    <property type="match status" value="1"/>
</dbReference>
<sequence length="574" mass="63177">MAETTTQSRYFELLGRAYEIPLESAGFEDFLDAAHDFFCADPETGKVADDVATFTPEGVENHTSRLERIFDVAMRAEAHEAETDARYHSVLRVAPGTMLVHGNEAAVALLGCALPRPLGELPFDHEALSQIRGALNEVDGEDLIVLATVGEAEPRPCLALVQPGRGDETEARISLSFIHWSDGLIERLGNALGLTESETEVLQGHLDNKTPREIAEDRGRSPETIKVQAKTILRKTGCARMTDVVRLAASISYLLRKMPDERQSSLESWATPVRALEYLVRDGRKVAYYRHGPGDAKAAVLFSHALIQGPFFAPAFLNQLAEAGVRLLAQSRPGYGFTDPPEAAENFEADTVADALTMLEAEGVNEVHVVGHQLGTSHAFRIARALGPRARSLVLINGGIPLQEKHYASMDRRVRFAAMATRHAPSILKMTNALGIRSFKKKGVRAFLIDRYARSEVDMRALLMPGVMELHANGTFHACEQEGIPFFLDEKSKHSDWSRDTESLACPQYWLQPEDCSILDPEAVREFVGKLRGARFETEPGAGAIMLYQRPERVAHFILDAISDTSDAGRAVSP</sequence>
<dbReference type="InterPro" id="IPR029058">
    <property type="entry name" value="AB_hydrolase_fold"/>
</dbReference>
<protein>
    <submittedName>
        <fullName evidence="2">Alpha/beta fold hydrolase</fullName>
    </submittedName>
</protein>
<name>A0A399RIK7_9PROT</name>